<dbReference type="NCBIfam" id="TIGR02098">
    <property type="entry name" value="MJ0042_CXXC"/>
    <property type="match status" value="1"/>
</dbReference>
<name>A0A9X2FJQ0_9BACT</name>
<proteinExistence type="predicted"/>
<evidence type="ECO:0000313" key="2">
    <source>
        <dbReference type="Proteomes" id="UP001155241"/>
    </source>
</evidence>
<dbReference type="Gene3D" id="2.20.28.160">
    <property type="match status" value="1"/>
</dbReference>
<evidence type="ECO:0000313" key="1">
    <source>
        <dbReference type="EMBL" id="MCO6047641.1"/>
    </source>
</evidence>
<dbReference type="InterPro" id="IPR011723">
    <property type="entry name" value="Znf/thioredoxin_put"/>
</dbReference>
<sequence length="316" mass="35731">MSIDLQCPECETPFKVDESFAGRRGTCKRCGTKIQIPGMSSSVLRAVSLSLENATPEQMLGELARRKISAVLAYSDPRTSTPPKVDVEGDLLDSDIDYRRLLYCIKTGDLESQHVGRMLEHLSAKVRRDQLAKNATPAGGKEQELFELKGDWLGMTLDEFKQKYYRELPSLGRTMPWCSDESPGRSIDELHAEPWHAAAGVVTARVDLPAENASPTIAQEPTQLVLYQFLDGRLFQIEAYFRTQSFHVIMQTLIKKYGKPVAETQSPRCLTWWNMSATIELRFGSIRPVRSARLRFFHDDLFEQAVARVPSHTHDI</sequence>
<reference evidence="1" key="1">
    <citation type="submission" date="2022-06" db="EMBL/GenBank/DDBJ databases">
        <title>Aeoliella straminimaris, a novel planctomycete from sediments.</title>
        <authorList>
            <person name="Vitorino I.R."/>
            <person name="Lage O.M."/>
        </authorList>
    </citation>
    <scope>NUCLEOTIDE SEQUENCE</scope>
    <source>
        <strain evidence="1">ICT_H6.2</strain>
    </source>
</reference>
<dbReference type="RefSeq" id="WP_252855751.1">
    <property type="nucleotide sequence ID" value="NZ_JAMXLR010000092.1"/>
</dbReference>
<accession>A0A9X2FJQ0</accession>
<keyword evidence="2" id="KW-1185">Reference proteome</keyword>
<dbReference type="EMBL" id="JAMXLR010000092">
    <property type="protein sequence ID" value="MCO6047641.1"/>
    <property type="molecule type" value="Genomic_DNA"/>
</dbReference>
<comment type="caution">
    <text evidence="1">The sequence shown here is derived from an EMBL/GenBank/DDBJ whole genome shotgun (WGS) entry which is preliminary data.</text>
</comment>
<gene>
    <name evidence="1" type="ORF">NG895_27365</name>
</gene>
<dbReference type="AlphaFoldDB" id="A0A9X2FJQ0"/>
<organism evidence="1 2">
    <name type="scientific">Aeoliella straminimaris</name>
    <dbReference type="NCBI Taxonomy" id="2954799"/>
    <lineage>
        <taxon>Bacteria</taxon>
        <taxon>Pseudomonadati</taxon>
        <taxon>Planctomycetota</taxon>
        <taxon>Planctomycetia</taxon>
        <taxon>Pirellulales</taxon>
        <taxon>Lacipirellulaceae</taxon>
        <taxon>Aeoliella</taxon>
    </lineage>
</organism>
<dbReference type="Proteomes" id="UP001155241">
    <property type="component" value="Unassembled WGS sequence"/>
</dbReference>
<protein>
    <submittedName>
        <fullName evidence="1">Uncharacterized protein</fullName>
    </submittedName>
</protein>